<keyword evidence="3" id="KW-1133">Transmembrane helix</keyword>
<evidence type="ECO:0000313" key="5">
    <source>
        <dbReference type="EMBL" id="OBZ89932.1"/>
    </source>
</evidence>
<dbReference type="InParanoid" id="A0A1C7NLE4"/>
<comment type="caution">
    <text evidence="5">The sequence shown here is derived from an EMBL/GenBank/DDBJ whole genome shotgun (WGS) entry which is preliminary data.</text>
</comment>
<evidence type="ECO:0000256" key="1">
    <source>
        <dbReference type="ARBA" id="ARBA00004141"/>
    </source>
</evidence>
<comment type="subcellular location">
    <subcellularLocation>
        <location evidence="1">Membrane</location>
        <topology evidence="1">Multi-pass membrane protein</topology>
    </subcellularLocation>
</comment>
<dbReference type="PANTHER" id="PTHR11360:SF284">
    <property type="entry name" value="EG:103B4.3 PROTEIN-RELATED"/>
    <property type="match status" value="1"/>
</dbReference>
<dbReference type="STRING" id="101091.A0A1C7NLE4"/>
<dbReference type="EMBL" id="LUGH01000071">
    <property type="protein sequence ID" value="OBZ89932.1"/>
    <property type="molecule type" value="Genomic_DNA"/>
</dbReference>
<feature type="transmembrane region" description="Helical" evidence="3">
    <location>
        <begin position="105"/>
        <end position="126"/>
    </location>
</feature>
<dbReference type="OrthoDB" id="6499973at2759"/>
<gene>
    <name evidence="5" type="primary">MCH2</name>
    <name evidence="5" type="ORF">A0J61_02015</name>
</gene>
<protein>
    <submittedName>
        <fullName evidence="5">Putative transporter MCH2</fullName>
    </submittedName>
</protein>
<comment type="similarity">
    <text evidence="2">Belongs to the major facilitator superfamily. Monocarboxylate porter (TC 2.A.1.13) family.</text>
</comment>
<feature type="transmembrane region" description="Helical" evidence="3">
    <location>
        <begin position="20"/>
        <end position="41"/>
    </location>
</feature>
<reference evidence="5 6" key="1">
    <citation type="submission" date="2016-03" db="EMBL/GenBank/DDBJ databases">
        <title>Choanephora cucurbitarum.</title>
        <authorList>
            <person name="Min B."/>
            <person name="Park H."/>
            <person name="Park J.-H."/>
            <person name="Shin H.-D."/>
            <person name="Choi I.-G."/>
        </authorList>
    </citation>
    <scope>NUCLEOTIDE SEQUENCE [LARGE SCALE GENOMIC DNA]</scope>
    <source>
        <strain evidence="5 6">KUS-F28377</strain>
    </source>
</reference>
<dbReference type="PROSITE" id="PS50850">
    <property type="entry name" value="MFS"/>
    <property type="match status" value="1"/>
</dbReference>
<name>A0A1C7NLE4_9FUNG</name>
<dbReference type="Pfam" id="PF07690">
    <property type="entry name" value="MFS_1"/>
    <property type="match status" value="1"/>
</dbReference>
<keyword evidence="3" id="KW-0472">Membrane</keyword>
<dbReference type="AlphaFoldDB" id="A0A1C7NLE4"/>
<dbReference type="InterPro" id="IPR050327">
    <property type="entry name" value="Proton-linked_MCT"/>
</dbReference>
<accession>A0A1C7NLE4</accession>
<dbReference type="GO" id="GO:0016020">
    <property type="term" value="C:membrane"/>
    <property type="evidence" value="ECO:0007669"/>
    <property type="project" value="UniProtKB-SubCell"/>
</dbReference>
<evidence type="ECO:0000256" key="2">
    <source>
        <dbReference type="ARBA" id="ARBA00006727"/>
    </source>
</evidence>
<feature type="transmembrane region" description="Helical" evidence="3">
    <location>
        <begin position="73"/>
        <end position="93"/>
    </location>
</feature>
<dbReference type="PANTHER" id="PTHR11360">
    <property type="entry name" value="MONOCARBOXYLATE TRANSPORTER"/>
    <property type="match status" value="1"/>
</dbReference>
<dbReference type="InterPro" id="IPR011701">
    <property type="entry name" value="MFS"/>
</dbReference>
<evidence type="ECO:0000256" key="3">
    <source>
        <dbReference type="SAM" id="Phobius"/>
    </source>
</evidence>
<dbReference type="Gene3D" id="1.20.1250.20">
    <property type="entry name" value="MFS general substrate transporter like domains"/>
    <property type="match status" value="1"/>
</dbReference>
<dbReference type="SUPFAM" id="SSF103473">
    <property type="entry name" value="MFS general substrate transporter"/>
    <property type="match status" value="1"/>
</dbReference>
<evidence type="ECO:0000259" key="4">
    <source>
        <dbReference type="PROSITE" id="PS50850"/>
    </source>
</evidence>
<proteinExistence type="inferred from homology"/>
<dbReference type="InterPro" id="IPR020846">
    <property type="entry name" value="MFS_dom"/>
</dbReference>
<feature type="domain" description="Major facilitator superfamily (MFS) profile" evidence="4">
    <location>
        <begin position="1"/>
        <end position="137"/>
    </location>
</feature>
<sequence>MQEYYDREVFKGTVSLAELSFVGTIGFSFCGLLGPITPYLMKLMGARLLLLCGTLLGSAGLVLASYSTKVWQLYMTQSVMHGMGTALLFIVSMSISPQWFNKKRAFAVGIMVSGSGIGGLLMPFVITSLNESLGITW</sequence>
<keyword evidence="6" id="KW-1185">Reference proteome</keyword>
<dbReference type="InterPro" id="IPR036259">
    <property type="entry name" value="MFS_trans_sf"/>
</dbReference>
<evidence type="ECO:0000313" key="6">
    <source>
        <dbReference type="Proteomes" id="UP000093000"/>
    </source>
</evidence>
<feature type="transmembrane region" description="Helical" evidence="3">
    <location>
        <begin position="48"/>
        <end position="67"/>
    </location>
</feature>
<keyword evidence="3" id="KW-0812">Transmembrane</keyword>
<organism evidence="5 6">
    <name type="scientific">Choanephora cucurbitarum</name>
    <dbReference type="NCBI Taxonomy" id="101091"/>
    <lineage>
        <taxon>Eukaryota</taxon>
        <taxon>Fungi</taxon>
        <taxon>Fungi incertae sedis</taxon>
        <taxon>Mucoromycota</taxon>
        <taxon>Mucoromycotina</taxon>
        <taxon>Mucoromycetes</taxon>
        <taxon>Mucorales</taxon>
        <taxon>Mucorineae</taxon>
        <taxon>Choanephoraceae</taxon>
        <taxon>Choanephoroideae</taxon>
        <taxon>Choanephora</taxon>
    </lineage>
</organism>
<dbReference type="GO" id="GO:0022857">
    <property type="term" value="F:transmembrane transporter activity"/>
    <property type="evidence" value="ECO:0007669"/>
    <property type="project" value="InterPro"/>
</dbReference>
<dbReference type="Proteomes" id="UP000093000">
    <property type="component" value="Unassembled WGS sequence"/>
</dbReference>